<reference evidence="1 2" key="1">
    <citation type="journal article" date="2015" name="Int. J. Syst. Evol. Microbiol.">
        <title>Nitrosospira lacus sp. nov., a psychrotolerant, ammonia-oxidizing bacterium from sandy lake sediment.</title>
        <authorList>
            <person name="Urakawa H."/>
            <person name="Garcia J.C."/>
            <person name="Nielsen J.L."/>
            <person name="Le V.Q."/>
            <person name="Kozlowski J.A."/>
            <person name="Stein L.Y."/>
            <person name="Lim C.K."/>
            <person name="Pommerening-Roser A."/>
            <person name="Martens-Habbena W."/>
            <person name="Stahl D.A."/>
            <person name="Klotz M.G."/>
        </authorList>
    </citation>
    <scope>NUCLEOTIDE SEQUENCE [LARGE SCALE GENOMIC DNA]</scope>
    <source>
        <strain evidence="1 2">APG3</strain>
    </source>
</reference>
<sequence length="99" mass="11195">MKRLEIVIDEEKLEDLIALLNEVGVRGYTFLRQASGLGSRGTRRPDDIFFEQTNAMMILACEEKQAERLVTTLRPRLKEFGGMCLISDCAWVIGPAVSY</sequence>
<organism evidence="1 2">
    <name type="scientific">Nitrosospira lacus</name>
    <dbReference type="NCBI Taxonomy" id="1288494"/>
    <lineage>
        <taxon>Bacteria</taxon>
        <taxon>Pseudomonadati</taxon>
        <taxon>Pseudomonadota</taxon>
        <taxon>Betaproteobacteria</taxon>
        <taxon>Nitrosomonadales</taxon>
        <taxon>Nitrosomonadaceae</taxon>
        <taxon>Nitrosospira</taxon>
    </lineage>
</organism>
<dbReference type="GO" id="GO:0030234">
    <property type="term" value="F:enzyme regulator activity"/>
    <property type="evidence" value="ECO:0007669"/>
    <property type="project" value="InterPro"/>
</dbReference>
<dbReference type="InterPro" id="IPR002187">
    <property type="entry name" value="N-reg_PII"/>
</dbReference>
<evidence type="ECO:0000313" key="1">
    <source>
        <dbReference type="EMBL" id="ARO89038.1"/>
    </source>
</evidence>
<dbReference type="NCBIfam" id="NF045581">
    <property type="entry name" value="PG0541_fam"/>
    <property type="match status" value="1"/>
</dbReference>
<proteinExistence type="predicted"/>
<dbReference type="EMBL" id="CP021106">
    <property type="protein sequence ID" value="ARO89038.1"/>
    <property type="molecule type" value="Genomic_DNA"/>
</dbReference>
<dbReference type="OrthoDB" id="281081at2"/>
<protein>
    <submittedName>
        <fullName evidence="1">Transcriptional regulator</fullName>
    </submittedName>
</protein>
<keyword evidence="2" id="KW-1185">Reference proteome</keyword>
<accession>A0A1W6STA1</accession>
<dbReference type="InterPro" id="IPR011322">
    <property type="entry name" value="N-reg_PII-like_a/b"/>
</dbReference>
<dbReference type="InterPro" id="IPR015867">
    <property type="entry name" value="N-reg_PII/ATP_PRibTrfase_C"/>
</dbReference>
<dbReference type="Pfam" id="PF00543">
    <property type="entry name" value="P-II"/>
    <property type="match status" value="1"/>
</dbReference>
<dbReference type="AlphaFoldDB" id="A0A1W6STA1"/>
<name>A0A1W6STA1_9PROT</name>
<dbReference type="GO" id="GO:0006808">
    <property type="term" value="P:regulation of nitrogen utilization"/>
    <property type="evidence" value="ECO:0007669"/>
    <property type="project" value="InterPro"/>
</dbReference>
<evidence type="ECO:0000313" key="2">
    <source>
        <dbReference type="Proteomes" id="UP000012179"/>
    </source>
</evidence>
<dbReference type="KEGG" id="nlc:EBAPG3_005745"/>
<dbReference type="Proteomes" id="UP000012179">
    <property type="component" value="Chromosome"/>
</dbReference>
<dbReference type="SUPFAM" id="SSF54913">
    <property type="entry name" value="GlnB-like"/>
    <property type="match status" value="1"/>
</dbReference>
<gene>
    <name evidence="1" type="ORF">EBAPG3_005745</name>
</gene>
<dbReference type="Gene3D" id="3.30.70.120">
    <property type="match status" value="1"/>
</dbReference>